<gene>
    <name evidence="3" type="ORF">CYMTET_19618</name>
</gene>
<sequence>MDRHEIHSSLVIENLVAYQSLETYDAEFSSGTYVPFNKIDLSESKRSNLERRPHLDQVPTTVLAVLPWTVDFSSVAYASGRVRGVRKSVVVHASNAWDVEEGSDNFGWQGNDSGWDNNDNNDNSSQAQGGYGAFNTSGYDEIGGNNSLDPKISGKVKFFTEDRGFGFIIADATAQEYFVHVSNVQCKGRVPLTEGQRVEFNVKEGYDG</sequence>
<evidence type="ECO:0000313" key="4">
    <source>
        <dbReference type="Proteomes" id="UP001190700"/>
    </source>
</evidence>
<keyword evidence="4" id="KW-1185">Reference proteome</keyword>
<dbReference type="AlphaFoldDB" id="A0AAE0G6Y5"/>
<reference evidence="3 4" key="1">
    <citation type="journal article" date="2015" name="Genome Biol. Evol.">
        <title>Comparative Genomics of a Bacterivorous Green Alga Reveals Evolutionary Causalities and Consequences of Phago-Mixotrophic Mode of Nutrition.</title>
        <authorList>
            <person name="Burns J.A."/>
            <person name="Paasch A."/>
            <person name="Narechania A."/>
            <person name="Kim E."/>
        </authorList>
    </citation>
    <scope>NUCLEOTIDE SEQUENCE [LARGE SCALE GENOMIC DNA]</scope>
    <source>
        <strain evidence="3 4">PLY_AMNH</strain>
    </source>
</reference>
<feature type="non-terminal residue" evidence="3">
    <location>
        <position position="208"/>
    </location>
</feature>
<accession>A0AAE0G6Y5</accession>
<evidence type="ECO:0000313" key="3">
    <source>
        <dbReference type="EMBL" id="KAK3272061.1"/>
    </source>
</evidence>
<organism evidence="3 4">
    <name type="scientific">Cymbomonas tetramitiformis</name>
    <dbReference type="NCBI Taxonomy" id="36881"/>
    <lineage>
        <taxon>Eukaryota</taxon>
        <taxon>Viridiplantae</taxon>
        <taxon>Chlorophyta</taxon>
        <taxon>Pyramimonadophyceae</taxon>
        <taxon>Pyramimonadales</taxon>
        <taxon>Pyramimonadaceae</taxon>
        <taxon>Cymbomonas</taxon>
    </lineage>
</organism>
<dbReference type="Pfam" id="PF00313">
    <property type="entry name" value="CSD"/>
    <property type="match status" value="1"/>
</dbReference>
<dbReference type="InterPro" id="IPR011129">
    <property type="entry name" value="CSD"/>
</dbReference>
<dbReference type="InterPro" id="IPR012340">
    <property type="entry name" value="NA-bd_OB-fold"/>
</dbReference>
<evidence type="ECO:0000256" key="1">
    <source>
        <dbReference type="SAM" id="MobiDB-lite"/>
    </source>
</evidence>
<dbReference type="SMART" id="SM00357">
    <property type="entry name" value="CSP"/>
    <property type="match status" value="1"/>
</dbReference>
<feature type="domain" description="CSD" evidence="2">
    <location>
        <begin position="151"/>
        <end position="208"/>
    </location>
</feature>
<protein>
    <recommendedName>
        <fullName evidence="2">CSD domain-containing protein</fullName>
    </recommendedName>
</protein>
<dbReference type="PRINTS" id="PR00050">
    <property type="entry name" value="COLDSHOCK"/>
</dbReference>
<dbReference type="PROSITE" id="PS51857">
    <property type="entry name" value="CSD_2"/>
    <property type="match status" value="1"/>
</dbReference>
<proteinExistence type="predicted"/>
<dbReference type="EMBL" id="LGRX02009183">
    <property type="protein sequence ID" value="KAK3272061.1"/>
    <property type="molecule type" value="Genomic_DNA"/>
</dbReference>
<dbReference type="Proteomes" id="UP001190700">
    <property type="component" value="Unassembled WGS sequence"/>
</dbReference>
<dbReference type="PANTHER" id="PTHR46565:SF20">
    <property type="entry name" value="COLD SHOCK DOMAIN-CONTAINING PROTEIN 4"/>
    <property type="match status" value="1"/>
</dbReference>
<dbReference type="CDD" id="cd04458">
    <property type="entry name" value="CSP_CDS"/>
    <property type="match status" value="1"/>
</dbReference>
<dbReference type="Gene3D" id="2.40.50.140">
    <property type="entry name" value="Nucleic acid-binding proteins"/>
    <property type="match status" value="1"/>
</dbReference>
<name>A0AAE0G6Y5_9CHLO</name>
<dbReference type="InterPro" id="IPR002059">
    <property type="entry name" value="CSP_DNA-bd"/>
</dbReference>
<dbReference type="GO" id="GO:0003676">
    <property type="term" value="F:nucleic acid binding"/>
    <property type="evidence" value="ECO:0007669"/>
    <property type="project" value="InterPro"/>
</dbReference>
<comment type="caution">
    <text evidence="3">The sequence shown here is derived from an EMBL/GenBank/DDBJ whole genome shotgun (WGS) entry which is preliminary data.</text>
</comment>
<feature type="compositionally biased region" description="Low complexity" evidence="1">
    <location>
        <begin position="108"/>
        <end position="126"/>
    </location>
</feature>
<evidence type="ECO:0000259" key="2">
    <source>
        <dbReference type="PROSITE" id="PS51857"/>
    </source>
</evidence>
<dbReference type="PANTHER" id="PTHR46565">
    <property type="entry name" value="COLD SHOCK DOMAIN PROTEIN 2"/>
    <property type="match status" value="1"/>
</dbReference>
<dbReference type="SUPFAM" id="SSF50249">
    <property type="entry name" value="Nucleic acid-binding proteins"/>
    <property type="match status" value="1"/>
</dbReference>
<feature type="region of interest" description="Disordered" evidence="1">
    <location>
        <begin position="108"/>
        <end position="127"/>
    </location>
</feature>